<protein>
    <submittedName>
        <fullName evidence="4">ADP-ribose pyrophosphatase</fullName>
    </submittedName>
</protein>
<proteinExistence type="predicted"/>
<dbReference type="SUPFAM" id="SSF55811">
    <property type="entry name" value="Nudix"/>
    <property type="match status" value="1"/>
</dbReference>
<dbReference type="PROSITE" id="PS51462">
    <property type="entry name" value="NUDIX"/>
    <property type="match status" value="1"/>
</dbReference>
<dbReference type="PROSITE" id="PS00893">
    <property type="entry name" value="NUDIX_BOX"/>
    <property type="match status" value="1"/>
</dbReference>
<dbReference type="PANTHER" id="PTHR43046">
    <property type="entry name" value="GDP-MANNOSE MANNOSYL HYDROLASE"/>
    <property type="match status" value="1"/>
</dbReference>
<dbReference type="InterPro" id="IPR000086">
    <property type="entry name" value="NUDIX_hydrolase_dom"/>
</dbReference>
<dbReference type="RefSeq" id="WP_096493579.1">
    <property type="nucleotide sequence ID" value="NZ_CP023445.1"/>
</dbReference>
<comment type="cofactor">
    <cofactor evidence="1">
        <name>Mg(2+)</name>
        <dbReference type="ChEBI" id="CHEBI:18420"/>
    </cofactor>
</comment>
<dbReference type="CDD" id="cd18879">
    <property type="entry name" value="NUDIX_Hydrolase"/>
    <property type="match status" value="1"/>
</dbReference>
<sequence length="162" mass="17936">MATPDFILALREKIGTAPLWLTGVTAVVLRGDDEVLMVQRADSGQWTPVTGIIDPGEEPADAAVREVLEESGVVAVAERLVKVHVLPPQRYDNGDRVQYLDLVFRLRWVSGEPHPADGENTQARWFRPDELPELRPTMVDRIAAARSDDERARFTGGGVSRP</sequence>
<dbReference type="InterPro" id="IPR015797">
    <property type="entry name" value="NUDIX_hydrolase-like_dom_sf"/>
</dbReference>
<keyword evidence="5" id="KW-1185">Reference proteome</keyword>
<evidence type="ECO:0000259" key="3">
    <source>
        <dbReference type="PROSITE" id="PS51462"/>
    </source>
</evidence>
<dbReference type="EMBL" id="CP023445">
    <property type="protein sequence ID" value="ATE54436.1"/>
    <property type="molecule type" value="Genomic_DNA"/>
</dbReference>
<dbReference type="AlphaFoldDB" id="A0A290Z605"/>
<evidence type="ECO:0000256" key="1">
    <source>
        <dbReference type="ARBA" id="ARBA00001946"/>
    </source>
</evidence>
<evidence type="ECO:0000256" key="2">
    <source>
        <dbReference type="ARBA" id="ARBA00022801"/>
    </source>
</evidence>
<dbReference type="InterPro" id="IPR020084">
    <property type="entry name" value="NUDIX_hydrolase_CS"/>
</dbReference>
<gene>
    <name evidence="4" type="ORF">CNX65_14990</name>
</gene>
<dbReference type="Pfam" id="PF00293">
    <property type="entry name" value="NUDIX"/>
    <property type="match status" value="1"/>
</dbReference>
<dbReference type="GO" id="GO:0016787">
    <property type="term" value="F:hydrolase activity"/>
    <property type="evidence" value="ECO:0007669"/>
    <property type="project" value="UniProtKB-KW"/>
</dbReference>
<accession>A0A290Z605</accession>
<organism evidence="4 5">
    <name type="scientific">Actinosynnema pretiosum</name>
    <dbReference type="NCBI Taxonomy" id="42197"/>
    <lineage>
        <taxon>Bacteria</taxon>
        <taxon>Bacillati</taxon>
        <taxon>Actinomycetota</taxon>
        <taxon>Actinomycetes</taxon>
        <taxon>Pseudonocardiales</taxon>
        <taxon>Pseudonocardiaceae</taxon>
        <taxon>Actinosynnema</taxon>
    </lineage>
</organism>
<dbReference type="KEGG" id="apre:CNX65_14990"/>
<reference evidence="4" key="1">
    <citation type="submission" date="2017-09" db="EMBL/GenBank/DDBJ databases">
        <title>Complete Genome Sequence of ansamitocin-producing Bacterium Actinosynnema pretiosum X47.</title>
        <authorList>
            <person name="Cao G."/>
            <person name="Zong G."/>
            <person name="Zhong C."/>
            <person name="Fu J."/>
        </authorList>
    </citation>
    <scope>NUCLEOTIDE SEQUENCE [LARGE SCALE GENOMIC DNA]</scope>
    <source>
        <strain evidence="4">X47</strain>
    </source>
</reference>
<keyword evidence="2" id="KW-0378">Hydrolase</keyword>
<name>A0A290Z605_9PSEU</name>
<evidence type="ECO:0000313" key="4">
    <source>
        <dbReference type="EMBL" id="ATE54436.1"/>
    </source>
</evidence>
<feature type="domain" description="Nudix hydrolase" evidence="3">
    <location>
        <begin position="19"/>
        <end position="152"/>
    </location>
</feature>
<dbReference type="Proteomes" id="UP000218505">
    <property type="component" value="Chromosome"/>
</dbReference>
<dbReference type="PANTHER" id="PTHR43046:SF16">
    <property type="entry name" value="ADP-RIBOSE PYROPHOSPHATASE YJHB-RELATED"/>
    <property type="match status" value="1"/>
</dbReference>
<dbReference type="Gene3D" id="3.90.79.10">
    <property type="entry name" value="Nucleoside Triphosphate Pyrophosphohydrolase"/>
    <property type="match status" value="1"/>
</dbReference>
<evidence type="ECO:0000313" key="5">
    <source>
        <dbReference type="Proteomes" id="UP000218505"/>
    </source>
</evidence>